<dbReference type="PANTHER" id="PTHR23502:SF181">
    <property type="entry name" value="MAJOR FACILITATOR SUPERFAMILY (MFS) PROFILE DOMAIN-CONTAINING PROTEIN"/>
    <property type="match status" value="1"/>
</dbReference>
<dbReference type="AlphaFoldDB" id="A0A8T9BYD6"/>
<evidence type="ECO:0000256" key="1">
    <source>
        <dbReference type="ARBA" id="ARBA00004141"/>
    </source>
</evidence>
<feature type="transmembrane region" description="Helical" evidence="6">
    <location>
        <begin position="120"/>
        <end position="140"/>
    </location>
</feature>
<dbReference type="GO" id="GO:0005886">
    <property type="term" value="C:plasma membrane"/>
    <property type="evidence" value="ECO:0007669"/>
    <property type="project" value="TreeGrafter"/>
</dbReference>
<evidence type="ECO:0000256" key="4">
    <source>
        <dbReference type="ARBA" id="ARBA00023136"/>
    </source>
</evidence>
<dbReference type="InterPro" id="IPR020846">
    <property type="entry name" value="MFS_dom"/>
</dbReference>
<sequence>MNDSKPMHVETEMSRGDFERSGVAIEEDRDTFLPRPSDDPNDPLNWPLYLKGTILIQVCFLAFLGTLNTAIINPAYGPLSKEFHITTVRASYQTTVVIAMNGIGPFLWIPLANVYGRRPVYLFTTLLGFGSALGSSYAQNFNQLIAARVFNGLWPAAMALGPATVVDLFFYHQRGRAMGLFTVILTSGAHIAPIVGGLIGQYLGWRWTFKFAAILNGFMLLVIIFCLPETLYVRDLSRLTRTTSEREIAFSPKTYTSQLRLYSTFPELKLRWNQFVIPSLKMARYPSVIFPALYYAAQYGFASILPAVTVASIFSEAFGWNTLEIGLAYGGALSIGGILGEVAAGPLLDLIIKRARHNFAGENPPPEIRLKAIWTGAILVPAGLLIYGFTLEYHTFWFAPLFGMGLACFGLQVIATTCYTYSIDSYRAESSETAQLFNFIRQVFGMTYAFYVVELCQKIGYQWAFFMFVCFGSILAFLPIVALMWKGEQWREQLGTPKRVSALDWEGENSRGDDPVVKKMEEEKEEHI</sequence>
<feature type="region of interest" description="Disordered" evidence="5">
    <location>
        <begin position="505"/>
        <end position="528"/>
    </location>
</feature>
<feature type="region of interest" description="Disordered" evidence="5">
    <location>
        <begin position="1"/>
        <end position="20"/>
    </location>
</feature>
<feature type="transmembrane region" description="Helical" evidence="6">
    <location>
        <begin position="211"/>
        <end position="233"/>
    </location>
</feature>
<evidence type="ECO:0000256" key="6">
    <source>
        <dbReference type="SAM" id="Phobius"/>
    </source>
</evidence>
<gene>
    <name evidence="8" type="primary">radE_5</name>
    <name evidence="8" type="ORF">LSUE1_G008414</name>
</gene>
<feature type="transmembrane region" description="Helical" evidence="6">
    <location>
        <begin position="396"/>
        <end position="421"/>
    </location>
</feature>
<keyword evidence="2 6" id="KW-0812">Transmembrane</keyword>
<comment type="caution">
    <text evidence="8">The sequence shown here is derived from an EMBL/GenBank/DDBJ whole genome shotgun (WGS) entry which is preliminary data.</text>
</comment>
<keyword evidence="3 6" id="KW-1133">Transmembrane helix</keyword>
<evidence type="ECO:0000256" key="3">
    <source>
        <dbReference type="ARBA" id="ARBA00022989"/>
    </source>
</evidence>
<dbReference type="Gene3D" id="1.20.1250.20">
    <property type="entry name" value="MFS general substrate transporter like domains"/>
    <property type="match status" value="1"/>
</dbReference>
<dbReference type="EMBL" id="QGMK01001323">
    <property type="protein sequence ID" value="TVY71174.1"/>
    <property type="molecule type" value="Genomic_DNA"/>
</dbReference>
<feature type="transmembrane region" description="Helical" evidence="6">
    <location>
        <begin position="152"/>
        <end position="171"/>
    </location>
</feature>
<feature type="transmembrane region" description="Helical" evidence="6">
    <location>
        <begin position="372"/>
        <end position="390"/>
    </location>
</feature>
<dbReference type="PRINTS" id="PR01036">
    <property type="entry name" value="TCRTETB"/>
</dbReference>
<dbReference type="OrthoDB" id="2585655at2759"/>
<feature type="transmembrane region" description="Helical" evidence="6">
    <location>
        <begin position="463"/>
        <end position="485"/>
    </location>
</feature>
<dbReference type="InterPro" id="IPR011701">
    <property type="entry name" value="MFS"/>
</dbReference>
<protein>
    <submittedName>
        <fullName evidence="8">Efflux pump radE</fullName>
    </submittedName>
</protein>
<evidence type="ECO:0000259" key="7">
    <source>
        <dbReference type="PROSITE" id="PS50850"/>
    </source>
</evidence>
<dbReference type="Proteomes" id="UP000469558">
    <property type="component" value="Unassembled WGS sequence"/>
</dbReference>
<organism evidence="8 9">
    <name type="scientific">Lachnellula suecica</name>
    <dbReference type="NCBI Taxonomy" id="602035"/>
    <lineage>
        <taxon>Eukaryota</taxon>
        <taxon>Fungi</taxon>
        <taxon>Dikarya</taxon>
        <taxon>Ascomycota</taxon>
        <taxon>Pezizomycotina</taxon>
        <taxon>Leotiomycetes</taxon>
        <taxon>Helotiales</taxon>
        <taxon>Lachnaceae</taxon>
        <taxon>Lachnellula</taxon>
    </lineage>
</organism>
<feature type="transmembrane region" description="Helical" evidence="6">
    <location>
        <begin position="178"/>
        <end position="199"/>
    </location>
</feature>
<accession>A0A8T9BYD6</accession>
<comment type="subcellular location">
    <subcellularLocation>
        <location evidence="1">Membrane</location>
        <topology evidence="1">Multi-pass membrane protein</topology>
    </subcellularLocation>
</comment>
<name>A0A8T9BYD6_9HELO</name>
<evidence type="ECO:0000313" key="8">
    <source>
        <dbReference type="EMBL" id="TVY71174.1"/>
    </source>
</evidence>
<dbReference type="Pfam" id="PF07690">
    <property type="entry name" value="MFS_1"/>
    <property type="match status" value="1"/>
</dbReference>
<proteinExistence type="predicted"/>
<dbReference type="SUPFAM" id="SSF103473">
    <property type="entry name" value="MFS general substrate transporter"/>
    <property type="match status" value="1"/>
</dbReference>
<dbReference type="InterPro" id="IPR036259">
    <property type="entry name" value="MFS_trans_sf"/>
</dbReference>
<reference evidence="8 9" key="1">
    <citation type="submission" date="2018-05" db="EMBL/GenBank/DDBJ databases">
        <title>Genome sequencing and assembly of the regulated plant pathogen Lachnellula willkommii and related sister species for the development of diagnostic species identification markers.</title>
        <authorList>
            <person name="Giroux E."/>
            <person name="Bilodeau G."/>
        </authorList>
    </citation>
    <scope>NUCLEOTIDE SEQUENCE [LARGE SCALE GENOMIC DNA]</scope>
    <source>
        <strain evidence="8 9">CBS 268.59</strain>
    </source>
</reference>
<feature type="transmembrane region" description="Helical" evidence="6">
    <location>
        <begin position="433"/>
        <end position="451"/>
    </location>
</feature>
<dbReference type="PANTHER" id="PTHR23502">
    <property type="entry name" value="MAJOR FACILITATOR SUPERFAMILY"/>
    <property type="match status" value="1"/>
</dbReference>
<feature type="transmembrane region" description="Helical" evidence="6">
    <location>
        <begin position="292"/>
        <end position="314"/>
    </location>
</feature>
<feature type="transmembrane region" description="Helical" evidence="6">
    <location>
        <begin position="92"/>
        <end position="113"/>
    </location>
</feature>
<dbReference type="PROSITE" id="PS50850">
    <property type="entry name" value="MFS"/>
    <property type="match status" value="1"/>
</dbReference>
<feature type="transmembrane region" description="Helical" evidence="6">
    <location>
        <begin position="54"/>
        <end position="72"/>
    </location>
</feature>
<keyword evidence="9" id="KW-1185">Reference proteome</keyword>
<dbReference type="GO" id="GO:0022857">
    <property type="term" value="F:transmembrane transporter activity"/>
    <property type="evidence" value="ECO:0007669"/>
    <property type="project" value="InterPro"/>
</dbReference>
<evidence type="ECO:0000256" key="5">
    <source>
        <dbReference type="SAM" id="MobiDB-lite"/>
    </source>
</evidence>
<feature type="transmembrane region" description="Helical" evidence="6">
    <location>
        <begin position="326"/>
        <end position="351"/>
    </location>
</feature>
<evidence type="ECO:0000256" key="2">
    <source>
        <dbReference type="ARBA" id="ARBA00022692"/>
    </source>
</evidence>
<feature type="domain" description="Major facilitator superfamily (MFS) profile" evidence="7">
    <location>
        <begin position="54"/>
        <end position="490"/>
    </location>
</feature>
<keyword evidence="4 6" id="KW-0472">Membrane</keyword>
<evidence type="ECO:0000313" key="9">
    <source>
        <dbReference type="Proteomes" id="UP000469558"/>
    </source>
</evidence>
<feature type="compositionally biased region" description="Basic and acidic residues" evidence="5">
    <location>
        <begin position="508"/>
        <end position="528"/>
    </location>
</feature>